<feature type="non-terminal residue" evidence="2">
    <location>
        <position position="1"/>
    </location>
</feature>
<comment type="caution">
    <text evidence="2">The sequence shown here is derived from an EMBL/GenBank/DDBJ whole genome shotgun (WGS) entry which is preliminary data.</text>
</comment>
<dbReference type="InterPro" id="IPR036365">
    <property type="entry name" value="PGBD-like_sf"/>
</dbReference>
<protein>
    <submittedName>
        <fullName evidence="2">Peptidoglycan-binding protein</fullName>
    </submittedName>
</protein>
<reference evidence="2 3" key="1">
    <citation type="journal article" date="2018" name="J. Microbiol.">
        <title>Aestuariibaculum marinum sp. nov., a marine bacterium isolated from seawater in South Korea.</title>
        <authorList>
            <person name="Choi J."/>
            <person name="Lee D."/>
            <person name="Jang J.H."/>
            <person name="Cha S."/>
            <person name="Seo T."/>
        </authorList>
    </citation>
    <scope>NUCLEOTIDE SEQUENCE [LARGE SCALE GENOMIC DNA]</scope>
    <source>
        <strain evidence="2 3">IP7</strain>
    </source>
</reference>
<accession>A0A8J6Q574</accession>
<organism evidence="2 3">
    <name type="scientific">Aestuariibaculum marinum</name>
    <dbReference type="NCBI Taxonomy" id="2683592"/>
    <lineage>
        <taxon>Bacteria</taxon>
        <taxon>Pseudomonadati</taxon>
        <taxon>Bacteroidota</taxon>
        <taxon>Flavobacteriia</taxon>
        <taxon>Flavobacteriales</taxon>
        <taxon>Flavobacteriaceae</taxon>
    </lineage>
</organism>
<name>A0A8J6Q574_9FLAO</name>
<gene>
    <name evidence="2" type="ORF">ICJ85_16230</name>
</gene>
<dbReference type="AlphaFoldDB" id="A0A8J6Q574"/>
<sequence>SFPALAAANGYKVTNSSTVPVFSVVNLKKGSRGAEVMELQRRLTNLGYSTKGVDGVFGANTDAAVRKFQKAKKLTVDGVVGPATKKALGM</sequence>
<dbReference type="Gene3D" id="1.10.101.10">
    <property type="entry name" value="PGBD-like superfamily/PGBD"/>
    <property type="match status" value="1"/>
</dbReference>
<dbReference type="InterPro" id="IPR002477">
    <property type="entry name" value="Peptidoglycan-bd-like"/>
</dbReference>
<dbReference type="SUPFAM" id="SSF47090">
    <property type="entry name" value="PGBD-like"/>
    <property type="match status" value="1"/>
</dbReference>
<dbReference type="Proteomes" id="UP000621516">
    <property type="component" value="Unassembled WGS sequence"/>
</dbReference>
<keyword evidence="3" id="KW-1185">Reference proteome</keyword>
<dbReference type="InterPro" id="IPR036366">
    <property type="entry name" value="PGBDSf"/>
</dbReference>
<dbReference type="EMBL" id="JACVXD010000063">
    <property type="protein sequence ID" value="MBD0825555.1"/>
    <property type="molecule type" value="Genomic_DNA"/>
</dbReference>
<feature type="domain" description="Peptidoglycan binding-like" evidence="1">
    <location>
        <begin position="32"/>
        <end position="88"/>
    </location>
</feature>
<evidence type="ECO:0000313" key="2">
    <source>
        <dbReference type="EMBL" id="MBD0825555.1"/>
    </source>
</evidence>
<feature type="non-terminal residue" evidence="2">
    <location>
        <position position="90"/>
    </location>
</feature>
<evidence type="ECO:0000313" key="3">
    <source>
        <dbReference type="Proteomes" id="UP000621516"/>
    </source>
</evidence>
<proteinExistence type="predicted"/>
<evidence type="ECO:0000259" key="1">
    <source>
        <dbReference type="Pfam" id="PF01471"/>
    </source>
</evidence>
<dbReference type="Pfam" id="PF01471">
    <property type="entry name" value="PG_binding_1"/>
    <property type="match status" value="1"/>
</dbReference>